<keyword evidence="10" id="KW-0865">Zymogen</keyword>
<feature type="chain" id="PRO_5009363463" description="Neutral protease 2" evidence="14">
    <location>
        <begin position="20"/>
        <end position="352"/>
    </location>
</feature>
<evidence type="ECO:0000313" key="15">
    <source>
        <dbReference type="EMBL" id="OGE51970.1"/>
    </source>
</evidence>
<comment type="similarity">
    <text evidence="2 14">Belongs to the peptidase M35 family.</text>
</comment>
<dbReference type="SUPFAM" id="SSF55486">
    <property type="entry name" value="Metalloproteases ('zincins'), catalytic domain"/>
    <property type="match status" value="1"/>
</dbReference>
<accession>A0A1F5LG43</accession>
<keyword evidence="14" id="KW-0964">Secreted</keyword>
<protein>
    <recommendedName>
        <fullName evidence="14">Neutral protease 2</fullName>
        <ecNumber evidence="14">3.4.24.39</ecNumber>
    </recommendedName>
    <alternativeName>
        <fullName evidence="14">Deuterolysin</fullName>
    </alternativeName>
</protein>
<dbReference type="EC" id="3.4.24.39" evidence="14"/>
<feature type="disulfide bond" evidence="13">
    <location>
        <begin position="180"/>
        <end position="253"/>
    </location>
</feature>
<comment type="function">
    <text evidence="14">Secreted metalloproteinase that allows assimilation of proteinaceous substrates. Shows high activities on basic nuclear substrates such as histone and protamine.</text>
</comment>
<keyword evidence="3 14" id="KW-0645">Protease</keyword>
<evidence type="ECO:0000256" key="8">
    <source>
        <dbReference type="ARBA" id="ARBA00022833"/>
    </source>
</evidence>
<feature type="binding site" evidence="12">
    <location>
        <position position="318"/>
    </location>
    <ligand>
        <name>Zn(2+)</name>
        <dbReference type="ChEBI" id="CHEBI:29105"/>
        <note>catalytic</note>
    </ligand>
</feature>
<feature type="binding site" evidence="12">
    <location>
        <position position="307"/>
    </location>
    <ligand>
        <name>Zn(2+)</name>
        <dbReference type="ChEBI" id="CHEBI:29105"/>
        <note>catalytic</note>
    </ligand>
</feature>
<name>A0A1F5LG43_PENAI</name>
<dbReference type="InterPro" id="IPR001384">
    <property type="entry name" value="Peptidase_M35"/>
</dbReference>
<evidence type="ECO:0000313" key="16">
    <source>
        <dbReference type="Proteomes" id="UP000177622"/>
    </source>
</evidence>
<dbReference type="GeneID" id="34577489"/>
<dbReference type="EMBL" id="LXJU01000011">
    <property type="protein sequence ID" value="OGE51970.1"/>
    <property type="molecule type" value="Genomic_DNA"/>
</dbReference>
<comment type="caution">
    <text evidence="15">The sequence shown here is derived from an EMBL/GenBank/DDBJ whole genome shotgun (WGS) entry which is preliminary data.</text>
</comment>
<comment type="catalytic activity">
    <reaction evidence="1 14">
        <text>Preferential cleavage of bonds with hydrophobic residues in P1'. Also 3-Asn-|-Gln-4 and 8-Gly-|-Ser-9 bonds in insulin B chain.</text>
        <dbReference type="EC" id="3.4.24.39"/>
    </reaction>
</comment>
<keyword evidence="9 14" id="KW-0482">Metalloprotease</keyword>
<evidence type="ECO:0000256" key="6">
    <source>
        <dbReference type="ARBA" id="ARBA00022729"/>
    </source>
</evidence>
<dbReference type="Proteomes" id="UP000177622">
    <property type="component" value="Unassembled WGS sequence"/>
</dbReference>
<organism evidence="15 16">
    <name type="scientific">Penicillium arizonense</name>
    <dbReference type="NCBI Taxonomy" id="1835702"/>
    <lineage>
        <taxon>Eukaryota</taxon>
        <taxon>Fungi</taxon>
        <taxon>Dikarya</taxon>
        <taxon>Ascomycota</taxon>
        <taxon>Pezizomycotina</taxon>
        <taxon>Eurotiomycetes</taxon>
        <taxon>Eurotiomycetidae</taxon>
        <taxon>Eurotiales</taxon>
        <taxon>Aspergillaceae</taxon>
        <taxon>Penicillium</taxon>
    </lineage>
</organism>
<evidence type="ECO:0000256" key="1">
    <source>
        <dbReference type="ARBA" id="ARBA00001187"/>
    </source>
</evidence>
<dbReference type="AlphaFoldDB" id="A0A1F5LG43"/>
<keyword evidence="5 12" id="KW-0479">Metal-binding</keyword>
<evidence type="ECO:0000256" key="12">
    <source>
        <dbReference type="PIRSR" id="PIRSR601384-2"/>
    </source>
</evidence>
<evidence type="ECO:0000256" key="3">
    <source>
        <dbReference type="ARBA" id="ARBA00022670"/>
    </source>
</evidence>
<proteinExistence type="inferred from homology"/>
<evidence type="ECO:0000256" key="13">
    <source>
        <dbReference type="PIRSR" id="PIRSR601384-3"/>
    </source>
</evidence>
<reference evidence="15 16" key="1">
    <citation type="journal article" date="2016" name="Sci. Rep.">
        <title>Penicillium arizonense, a new, genome sequenced fungal species, reveals a high chemical diversity in secreted metabolites.</title>
        <authorList>
            <person name="Grijseels S."/>
            <person name="Nielsen J.C."/>
            <person name="Randelovic M."/>
            <person name="Nielsen J."/>
            <person name="Nielsen K.F."/>
            <person name="Workman M."/>
            <person name="Frisvad J.C."/>
        </authorList>
    </citation>
    <scope>NUCLEOTIDE SEQUENCE [LARGE SCALE GENOMIC DNA]</scope>
    <source>
        <strain evidence="15 16">CBS 141311</strain>
    </source>
</reference>
<feature type="signal peptide" evidence="14">
    <location>
        <begin position="1"/>
        <end position="19"/>
    </location>
</feature>
<evidence type="ECO:0000256" key="2">
    <source>
        <dbReference type="ARBA" id="ARBA00010279"/>
    </source>
</evidence>
<feature type="disulfide bond" evidence="13">
    <location>
        <begin position="260"/>
        <end position="278"/>
    </location>
</feature>
<dbReference type="RefSeq" id="XP_022487413.1">
    <property type="nucleotide sequence ID" value="XM_022632755.1"/>
</dbReference>
<dbReference type="OrthoDB" id="412874at2759"/>
<dbReference type="Pfam" id="PF02102">
    <property type="entry name" value="Peptidase_M35"/>
    <property type="match status" value="1"/>
</dbReference>
<evidence type="ECO:0000256" key="5">
    <source>
        <dbReference type="ARBA" id="ARBA00022723"/>
    </source>
</evidence>
<sequence>MRFATLSTALLGLAQYVHSLPVEADGASVLDVALTQVSDTRIKAVVKNSGKEDVTFVHLNFFRDSAPVKKVDVFQNDEEVTFEGIKRRFKLEGLTSEALTSLAVGETFEDEFDIATTSDLSAGGPLTLRSSGLVPIVTNGTVTGYLPYRSNDLKIEVDGVKASRVLKAIKPLNRRTSESCSSSSKKAALDKALSNTVSLANAAASAALSGSASKFSEYFKTTSTATRQVVAARLKAVAKEAASTSSGSTKYYCTDVYGYCETNVLAYTLPSQNVIANCDIYYSYLPALASSCHAQDQATTTLHEFTHAPGVYSPGTDDLGYGYSAATALSSSNAVLNADSYALYANAIYLGC</sequence>
<dbReference type="Gene3D" id="2.60.40.2970">
    <property type="match status" value="1"/>
</dbReference>
<dbReference type="PRINTS" id="PR00768">
    <property type="entry name" value="DEUTEROLYSIN"/>
</dbReference>
<dbReference type="Gene3D" id="3.40.390.10">
    <property type="entry name" value="Collagenase (Catalytic Domain)"/>
    <property type="match status" value="1"/>
</dbReference>
<dbReference type="GO" id="GO:0004222">
    <property type="term" value="F:metalloendopeptidase activity"/>
    <property type="evidence" value="ECO:0007669"/>
    <property type="project" value="InterPro"/>
</dbReference>
<comment type="subcellular location">
    <subcellularLocation>
        <location evidence="14">Secreted</location>
    </subcellularLocation>
</comment>
<evidence type="ECO:0000256" key="9">
    <source>
        <dbReference type="ARBA" id="ARBA00023049"/>
    </source>
</evidence>
<dbReference type="CDD" id="cd11008">
    <property type="entry name" value="M35_deuterolysin_like"/>
    <property type="match status" value="1"/>
</dbReference>
<evidence type="ECO:0000256" key="4">
    <source>
        <dbReference type="ARBA" id="ARBA00022685"/>
    </source>
</evidence>
<keyword evidence="6 14" id="KW-0732">Signal</keyword>
<feature type="binding site" evidence="12">
    <location>
        <position position="303"/>
    </location>
    <ligand>
        <name>Zn(2+)</name>
        <dbReference type="ChEBI" id="CHEBI:29105"/>
        <note>catalytic</note>
    </ligand>
</feature>
<dbReference type="PANTHER" id="PTHR37016">
    <property type="match status" value="1"/>
</dbReference>
<feature type="active site" evidence="11">
    <location>
        <position position="304"/>
    </location>
</feature>
<evidence type="ECO:0000256" key="10">
    <source>
        <dbReference type="ARBA" id="ARBA00023145"/>
    </source>
</evidence>
<keyword evidence="8 12" id="KW-0862">Zinc</keyword>
<comment type="cofactor">
    <cofactor evidence="12 14">
        <name>Zn(2+)</name>
        <dbReference type="ChEBI" id="CHEBI:29105"/>
    </cofactor>
    <text evidence="12 14">Binds 1 zinc ion per subunit.</text>
</comment>
<dbReference type="PANTHER" id="PTHR37016:SF3">
    <property type="entry name" value="NEUTRAL PROTEASE 2-RELATED"/>
    <property type="match status" value="1"/>
</dbReference>
<dbReference type="GO" id="GO:0006508">
    <property type="term" value="P:proteolysis"/>
    <property type="evidence" value="ECO:0007669"/>
    <property type="project" value="UniProtKB-KW"/>
</dbReference>
<dbReference type="GO" id="GO:0046872">
    <property type="term" value="F:metal ion binding"/>
    <property type="evidence" value="ECO:0007669"/>
    <property type="project" value="UniProtKB-KW"/>
</dbReference>
<keyword evidence="7 14" id="KW-0378">Hydrolase</keyword>
<evidence type="ECO:0000256" key="11">
    <source>
        <dbReference type="PIRSR" id="PIRSR601384-1"/>
    </source>
</evidence>
<evidence type="ECO:0000256" key="14">
    <source>
        <dbReference type="RuleBase" id="RU361126"/>
    </source>
</evidence>
<dbReference type="InterPro" id="IPR024079">
    <property type="entry name" value="MetalloPept_cat_dom_sf"/>
</dbReference>
<dbReference type="InterPro" id="IPR050414">
    <property type="entry name" value="Fungal_M35_metalloproteases"/>
</dbReference>
<evidence type="ECO:0000256" key="7">
    <source>
        <dbReference type="ARBA" id="ARBA00022801"/>
    </source>
</evidence>
<dbReference type="STRING" id="1835702.A0A1F5LG43"/>
<keyword evidence="4 14" id="KW-0165">Cleavage on pair of basic residues</keyword>
<keyword evidence="16" id="KW-1185">Reference proteome</keyword>
<dbReference type="GO" id="GO:0005576">
    <property type="term" value="C:extracellular region"/>
    <property type="evidence" value="ECO:0007669"/>
    <property type="project" value="UniProtKB-SubCell"/>
</dbReference>
<gene>
    <name evidence="15" type="ORF">PENARI_c011G11620</name>
</gene>